<dbReference type="InterPro" id="IPR007544">
    <property type="entry name" value="ENCAP"/>
</dbReference>
<keyword evidence="5" id="KW-1185">Reference proteome</keyword>
<dbReference type="PIRSF" id="PIRSF019254">
    <property type="entry name" value="CFP29"/>
    <property type="match status" value="1"/>
</dbReference>
<keyword evidence="3" id="KW-1284">Encapsulin nanocompartment</keyword>
<dbReference type="PANTHER" id="PTHR37165">
    <property type="entry name" value="PEPTIDASE U56 FAMILY"/>
    <property type="match status" value="1"/>
</dbReference>
<protein>
    <submittedName>
        <fullName evidence="4">Uncharacterized protein, linocin/CFP29 family</fullName>
    </submittedName>
</protein>
<dbReference type="PANTHER" id="PTHR37165:SF1">
    <property type="entry name" value="TYPE 1 ENCAPSULIN SHELL PROTEIN"/>
    <property type="match status" value="1"/>
</dbReference>
<evidence type="ECO:0000313" key="5">
    <source>
        <dbReference type="Proteomes" id="UP000184139"/>
    </source>
</evidence>
<dbReference type="Gene3D" id="3.30.2400.30">
    <property type="match status" value="1"/>
</dbReference>
<accession>A0A1M5YEA2</accession>
<evidence type="ECO:0000313" key="4">
    <source>
        <dbReference type="EMBL" id="SHI10306.1"/>
    </source>
</evidence>
<dbReference type="EMBL" id="FQXS01000034">
    <property type="protein sequence ID" value="SHI10306.1"/>
    <property type="molecule type" value="Genomic_DNA"/>
</dbReference>
<proteinExistence type="inferred from homology"/>
<sequence>MDLLRREMAPISAQGWGEIDTLARETLVANVSGRKFVDIDGPHGIGHACVTLGRLSVSRKQADGKVKYGIHQVQPLVEARVNFTLQTWELDNIGRGAKDIQLDALVEACREIARFEEKVIFEGFKPGTIVGLHESAGDQQISLPLDMDAIVDGVAEGQTRMLKEGIEGPANLVVSAPLWKFLARSAPGGTLRSILETQIGGKVVYSEGVQDALLVAARGGDFELTVGQDFAIGYHSHSTSDIELFVTESFTFRVITPEAIVRYRLA</sequence>
<reference evidence="4 5" key="1">
    <citation type="submission" date="2016-11" db="EMBL/GenBank/DDBJ databases">
        <authorList>
            <person name="Jaros S."/>
            <person name="Januszkiewicz K."/>
            <person name="Wedrychowicz H."/>
        </authorList>
    </citation>
    <scope>NUCLEOTIDE SEQUENCE [LARGE SCALE GENOMIC DNA]</scope>
    <source>
        <strain evidence="4 5">DSM 9705</strain>
    </source>
</reference>
<gene>
    <name evidence="4" type="ORF">SAMN02745124_03935</name>
</gene>
<name>A0A1M5YEA2_9BACT</name>
<comment type="subcellular location">
    <subcellularLocation>
        <location evidence="1">Encapsulin nanocompartment</location>
    </subcellularLocation>
</comment>
<organism evidence="4 5">
    <name type="scientific">Desulfofustis glycolicus DSM 9705</name>
    <dbReference type="NCBI Taxonomy" id="1121409"/>
    <lineage>
        <taxon>Bacteria</taxon>
        <taxon>Pseudomonadati</taxon>
        <taxon>Thermodesulfobacteriota</taxon>
        <taxon>Desulfobulbia</taxon>
        <taxon>Desulfobulbales</taxon>
        <taxon>Desulfocapsaceae</taxon>
        <taxon>Desulfofustis</taxon>
    </lineage>
</organism>
<dbReference type="Pfam" id="PF04454">
    <property type="entry name" value="Linocin_M18"/>
    <property type="match status" value="1"/>
</dbReference>
<dbReference type="Proteomes" id="UP000184139">
    <property type="component" value="Unassembled WGS sequence"/>
</dbReference>
<dbReference type="InterPro" id="IPR051429">
    <property type="entry name" value="Encapsulin_nc"/>
</dbReference>
<dbReference type="NCBIfam" id="NF041155">
    <property type="entry name" value="encap_f1"/>
    <property type="match status" value="1"/>
</dbReference>
<comment type="similarity">
    <text evidence="2">Belongs to the encapsulin family. Family 1 subfamily.</text>
</comment>
<evidence type="ECO:0000256" key="3">
    <source>
        <dbReference type="ARBA" id="ARBA00033787"/>
    </source>
</evidence>
<dbReference type="Gene3D" id="3.30.2320.10">
    <property type="entry name" value="hypothetical protein PF0899 domain"/>
    <property type="match status" value="1"/>
</dbReference>
<dbReference type="OrthoDB" id="2922at2"/>
<evidence type="ECO:0000256" key="2">
    <source>
        <dbReference type="ARBA" id="ARBA00033743"/>
    </source>
</evidence>
<dbReference type="GO" id="GO:0140737">
    <property type="term" value="C:encapsulin nanocompartment"/>
    <property type="evidence" value="ECO:0007669"/>
    <property type="project" value="UniProtKB-SubCell"/>
</dbReference>
<dbReference type="AlphaFoldDB" id="A0A1M5YEA2"/>
<dbReference type="RefSeq" id="WP_073378847.1">
    <property type="nucleotide sequence ID" value="NZ_FQXS01000034.1"/>
</dbReference>
<evidence type="ECO:0000256" key="1">
    <source>
        <dbReference type="ARBA" id="ARBA00033738"/>
    </source>
</evidence>